<evidence type="ECO:0000256" key="3">
    <source>
        <dbReference type="ARBA" id="ARBA00022475"/>
    </source>
</evidence>
<proteinExistence type="inferred from homology"/>
<feature type="domain" description="ABC transmembrane type-1" evidence="8">
    <location>
        <begin position="66"/>
        <end position="256"/>
    </location>
</feature>
<feature type="transmembrane region" description="Helical" evidence="7">
    <location>
        <begin position="237"/>
        <end position="255"/>
    </location>
</feature>
<evidence type="ECO:0000256" key="1">
    <source>
        <dbReference type="ARBA" id="ARBA00004651"/>
    </source>
</evidence>
<dbReference type="Pfam" id="PF00528">
    <property type="entry name" value="BPD_transp_1"/>
    <property type="match status" value="1"/>
</dbReference>
<dbReference type="PROSITE" id="PS50928">
    <property type="entry name" value="ABC_TM1"/>
    <property type="match status" value="1"/>
</dbReference>
<evidence type="ECO:0000256" key="7">
    <source>
        <dbReference type="RuleBase" id="RU363032"/>
    </source>
</evidence>
<name>A0ABX0SDC2_9ACTN</name>
<feature type="transmembrane region" description="Helical" evidence="7">
    <location>
        <begin position="7"/>
        <end position="30"/>
    </location>
</feature>
<evidence type="ECO:0000256" key="2">
    <source>
        <dbReference type="ARBA" id="ARBA00022448"/>
    </source>
</evidence>
<keyword evidence="5 7" id="KW-1133">Transmembrane helix</keyword>
<protein>
    <submittedName>
        <fullName evidence="9">Peptide/nickel transport system permease protein</fullName>
    </submittedName>
</protein>
<dbReference type="RefSeq" id="WP_167165405.1">
    <property type="nucleotide sequence ID" value="NZ_BAAAOO010000003.1"/>
</dbReference>
<evidence type="ECO:0000256" key="4">
    <source>
        <dbReference type="ARBA" id="ARBA00022692"/>
    </source>
</evidence>
<evidence type="ECO:0000256" key="6">
    <source>
        <dbReference type="ARBA" id="ARBA00023136"/>
    </source>
</evidence>
<dbReference type="InterPro" id="IPR000515">
    <property type="entry name" value="MetI-like"/>
</dbReference>
<dbReference type="SUPFAM" id="SSF161098">
    <property type="entry name" value="MetI-like"/>
    <property type="match status" value="1"/>
</dbReference>
<accession>A0ABX0SDC2</accession>
<dbReference type="CDD" id="cd06261">
    <property type="entry name" value="TM_PBP2"/>
    <property type="match status" value="1"/>
</dbReference>
<dbReference type="Proteomes" id="UP000749311">
    <property type="component" value="Unassembled WGS sequence"/>
</dbReference>
<organism evidence="9 10">
    <name type="scientific">Brooklawnia cerclae</name>
    <dbReference type="NCBI Taxonomy" id="349934"/>
    <lineage>
        <taxon>Bacteria</taxon>
        <taxon>Bacillati</taxon>
        <taxon>Actinomycetota</taxon>
        <taxon>Actinomycetes</taxon>
        <taxon>Propionibacteriales</taxon>
        <taxon>Propionibacteriaceae</taxon>
        <taxon>Brooklawnia</taxon>
    </lineage>
</organism>
<keyword evidence="2 7" id="KW-0813">Transport</keyword>
<dbReference type="PANTHER" id="PTHR43386">
    <property type="entry name" value="OLIGOPEPTIDE TRANSPORT SYSTEM PERMEASE PROTEIN APPC"/>
    <property type="match status" value="1"/>
</dbReference>
<dbReference type="EMBL" id="JAAMOZ010000001">
    <property type="protein sequence ID" value="NIH56397.1"/>
    <property type="molecule type" value="Genomic_DNA"/>
</dbReference>
<evidence type="ECO:0000259" key="8">
    <source>
        <dbReference type="PROSITE" id="PS50928"/>
    </source>
</evidence>
<feature type="transmembrane region" description="Helical" evidence="7">
    <location>
        <begin position="105"/>
        <end position="124"/>
    </location>
</feature>
<comment type="caution">
    <text evidence="9">The sequence shown here is derived from an EMBL/GenBank/DDBJ whole genome shotgun (WGS) entry which is preliminary data.</text>
</comment>
<evidence type="ECO:0000313" key="9">
    <source>
        <dbReference type="EMBL" id="NIH56397.1"/>
    </source>
</evidence>
<gene>
    <name evidence="9" type="ORF">FB473_001042</name>
</gene>
<reference evidence="9 10" key="1">
    <citation type="submission" date="2020-02" db="EMBL/GenBank/DDBJ databases">
        <title>Sequencing the genomes of 1000 actinobacteria strains.</title>
        <authorList>
            <person name="Klenk H.-P."/>
        </authorList>
    </citation>
    <scope>NUCLEOTIDE SEQUENCE [LARGE SCALE GENOMIC DNA]</scope>
    <source>
        <strain evidence="9 10">DSM 19609</strain>
    </source>
</reference>
<comment type="similarity">
    <text evidence="7">Belongs to the binding-protein-dependent transport system permease family.</text>
</comment>
<keyword evidence="6 7" id="KW-0472">Membrane</keyword>
<sequence length="272" mass="28525">MRRNPTLVAGAAMVGIVVALALVSVVWTPWPATQVSPDRLWPPGSAHLMGTDGFGQDIFSRVLIGARSCLLVGVVAVTIGALLGVPLGVVAAIDRGVLGRVLMRASDILYAFPALLLAILLAAARGQGSTLTAMTAIGISSIPAFARVARGATLQVLSQDYVLAARASGIRRTTIAVRHVLPNILPVVVVQASVSFGLAILAEASLSYLGLGTPPTTPSWGRMIFEAQPYMYSDLNLAIWPGLFIAIAVLGFNLLGDGLRDLLDPTLREVER</sequence>
<keyword evidence="4 7" id="KW-0812">Transmembrane</keyword>
<dbReference type="Gene3D" id="1.10.3720.10">
    <property type="entry name" value="MetI-like"/>
    <property type="match status" value="1"/>
</dbReference>
<dbReference type="InterPro" id="IPR050366">
    <property type="entry name" value="BP-dependent_transpt_permease"/>
</dbReference>
<keyword evidence="10" id="KW-1185">Reference proteome</keyword>
<feature type="transmembrane region" description="Helical" evidence="7">
    <location>
        <begin position="70"/>
        <end position="93"/>
    </location>
</feature>
<dbReference type="InterPro" id="IPR035906">
    <property type="entry name" value="MetI-like_sf"/>
</dbReference>
<evidence type="ECO:0000256" key="5">
    <source>
        <dbReference type="ARBA" id="ARBA00022989"/>
    </source>
</evidence>
<evidence type="ECO:0000313" key="10">
    <source>
        <dbReference type="Proteomes" id="UP000749311"/>
    </source>
</evidence>
<comment type="subcellular location">
    <subcellularLocation>
        <location evidence="1 7">Cell membrane</location>
        <topology evidence="1 7">Multi-pass membrane protein</topology>
    </subcellularLocation>
</comment>
<feature type="transmembrane region" description="Helical" evidence="7">
    <location>
        <begin position="180"/>
        <end position="202"/>
    </location>
</feature>
<keyword evidence="3" id="KW-1003">Cell membrane</keyword>
<dbReference type="PANTHER" id="PTHR43386:SF25">
    <property type="entry name" value="PEPTIDE ABC TRANSPORTER PERMEASE PROTEIN"/>
    <property type="match status" value="1"/>
</dbReference>